<accession>A0ABY2N344</accession>
<keyword evidence="1" id="KW-0812">Transmembrane</keyword>
<name>A0ABY2N344_9LEPT</name>
<dbReference type="EMBL" id="RQGT01000071">
    <property type="protein sequence ID" value="TGM14890.1"/>
    <property type="molecule type" value="Genomic_DNA"/>
</dbReference>
<organism evidence="2 3">
    <name type="scientific">Leptospira stimsonii</name>
    <dbReference type="NCBI Taxonomy" id="2202203"/>
    <lineage>
        <taxon>Bacteria</taxon>
        <taxon>Pseudomonadati</taxon>
        <taxon>Spirochaetota</taxon>
        <taxon>Spirochaetia</taxon>
        <taxon>Leptospirales</taxon>
        <taxon>Leptospiraceae</taxon>
        <taxon>Leptospira</taxon>
    </lineage>
</organism>
<dbReference type="RefSeq" id="WP_135685093.1">
    <property type="nucleotide sequence ID" value="NZ_RQGT01000071.1"/>
</dbReference>
<sequence>MFFGLDTPYEYQERIKKENRCIRKAGREDIETYYYCPKLIVDSVNSKKIMISLNENTDLDLTRNIFVYFPGFSLAMSTSVPFLAIIPPIYFGLIHYTNRVDIEVSK</sequence>
<dbReference type="Proteomes" id="UP000297422">
    <property type="component" value="Unassembled WGS sequence"/>
</dbReference>
<feature type="transmembrane region" description="Helical" evidence="1">
    <location>
        <begin position="65"/>
        <end position="91"/>
    </location>
</feature>
<keyword evidence="3" id="KW-1185">Reference proteome</keyword>
<evidence type="ECO:0000313" key="2">
    <source>
        <dbReference type="EMBL" id="TGM14890.1"/>
    </source>
</evidence>
<comment type="caution">
    <text evidence="2">The sequence shown here is derived from an EMBL/GenBank/DDBJ whole genome shotgun (WGS) entry which is preliminary data.</text>
</comment>
<proteinExistence type="predicted"/>
<keyword evidence="1" id="KW-1133">Transmembrane helix</keyword>
<protein>
    <submittedName>
        <fullName evidence="2">Uncharacterized protein</fullName>
    </submittedName>
</protein>
<evidence type="ECO:0000313" key="3">
    <source>
        <dbReference type="Proteomes" id="UP000297422"/>
    </source>
</evidence>
<reference evidence="3" key="1">
    <citation type="journal article" date="2019" name="PLoS Negl. Trop. Dis.">
        <title>Revisiting the worldwide diversity of Leptospira species in the environment.</title>
        <authorList>
            <person name="Vincent A.T."/>
            <person name="Schiettekatte O."/>
            <person name="Bourhy P."/>
            <person name="Veyrier F.J."/>
            <person name="Picardeau M."/>
        </authorList>
    </citation>
    <scope>NUCLEOTIDE SEQUENCE [LARGE SCALE GENOMIC DNA]</scope>
    <source>
        <strain evidence="3">201702407</strain>
    </source>
</reference>
<gene>
    <name evidence="2" type="ORF">EHQ90_10430</name>
</gene>
<keyword evidence="1" id="KW-0472">Membrane</keyword>
<evidence type="ECO:0000256" key="1">
    <source>
        <dbReference type="SAM" id="Phobius"/>
    </source>
</evidence>